<dbReference type="AlphaFoldDB" id="A0A3S5BA97"/>
<feature type="chain" id="PRO_5018767714" evidence="1">
    <location>
        <begin position="26"/>
        <end position="115"/>
    </location>
</feature>
<reference evidence="2" key="1">
    <citation type="submission" date="2018-11" db="EMBL/GenBank/DDBJ databases">
        <authorList>
            <consortium name="Pathogen Informatics"/>
        </authorList>
    </citation>
    <scope>NUCLEOTIDE SEQUENCE</scope>
</reference>
<accession>A0A3S5BA97</accession>
<evidence type="ECO:0000256" key="1">
    <source>
        <dbReference type="SAM" id="SignalP"/>
    </source>
</evidence>
<name>A0A3S5BA97_9PLAT</name>
<keyword evidence="3" id="KW-1185">Reference proteome</keyword>
<feature type="signal peptide" evidence="1">
    <location>
        <begin position="1"/>
        <end position="25"/>
    </location>
</feature>
<sequence length="115" mass="13782">QTWQQLTFDYFVSLTFFTACTPTQAHHVLYPLKCYKSQNQHTLSCQLTINRFYYKDLMLRKARQQLHFQFAMPFVEWSTRFTRANFKFGLQEPWSGGRNYEARHTARPTSTRATN</sequence>
<dbReference type="Proteomes" id="UP000784294">
    <property type="component" value="Unassembled WGS sequence"/>
</dbReference>
<comment type="caution">
    <text evidence="2">The sequence shown here is derived from an EMBL/GenBank/DDBJ whole genome shotgun (WGS) entry which is preliminary data.</text>
</comment>
<evidence type="ECO:0000313" key="2">
    <source>
        <dbReference type="EMBL" id="VEL17474.1"/>
    </source>
</evidence>
<keyword evidence="1" id="KW-0732">Signal</keyword>
<organism evidence="2 3">
    <name type="scientific">Protopolystoma xenopodis</name>
    <dbReference type="NCBI Taxonomy" id="117903"/>
    <lineage>
        <taxon>Eukaryota</taxon>
        <taxon>Metazoa</taxon>
        <taxon>Spiralia</taxon>
        <taxon>Lophotrochozoa</taxon>
        <taxon>Platyhelminthes</taxon>
        <taxon>Monogenea</taxon>
        <taxon>Polyopisthocotylea</taxon>
        <taxon>Polystomatidea</taxon>
        <taxon>Polystomatidae</taxon>
        <taxon>Protopolystoma</taxon>
    </lineage>
</organism>
<evidence type="ECO:0000313" key="3">
    <source>
        <dbReference type="Proteomes" id="UP000784294"/>
    </source>
</evidence>
<protein>
    <submittedName>
        <fullName evidence="2">Uncharacterized protein</fullName>
    </submittedName>
</protein>
<dbReference type="EMBL" id="CAAALY010032774">
    <property type="protein sequence ID" value="VEL17474.1"/>
    <property type="molecule type" value="Genomic_DNA"/>
</dbReference>
<feature type="non-terminal residue" evidence="2">
    <location>
        <position position="1"/>
    </location>
</feature>
<proteinExistence type="predicted"/>
<dbReference type="OrthoDB" id="5961210at2759"/>
<gene>
    <name evidence="2" type="ORF">PXEA_LOCUS10914</name>
</gene>